<evidence type="ECO:0000256" key="3">
    <source>
        <dbReference type="RuleBase" id="RU004508"/>
    </source>
</evidence>
<dbReference type="SUPFAM" id="SSF53383">
    <property type="entry name" value="PLP-dependent transferases"/>
    <property type="match status" value="1"/>
</dbReference>
<gene>
    <name evidence="4" type="ORF">COW36_00695</name>
</gene>
<dbReference type="GO" id="GO:0000271">
    <property type="term" value="P:polysaccharide biosynthetic process"/>
    <property type="evidence" value="ECO:0007669"/>
    <property type="project" value="TreeGrafter"/>
</dbReference>
<dbReference type="GO" id="GO:0008483">
    <property type="term" value="F:transaminase activity"/>
    <property type="evidence" value="ECO:0007669"/>
    <property type="project" value="TreeGrafter"/>
</dbReference>
<name>A0A2M7GB50_9BACT</name>
<dbReference type="PANTHER" id="PTHR30244:SF34">
    <property type="entry name" value="DTDP-4-AMINO-4,6-DIDEOXYGALACTOSE TRANSAMINASE"/>
    <property type="match status" value="1"/>
</dbReference>
<dbReference type="InterPro" id="IPR000653">
    <property type="entry name" value="DegT/StrS_aminotransferase"/>
</dbReference>
<dbReference type="GO" id="GO:0030170">
    <property type="term" value="F:pyridoxal phosphate binding"/>
    <property type="evidence" value="ECO:0007669"/>
    <property type="project" value="TreeGrafter"/>
</dbReference>
<dbReference type="InterPro" id="IPR015424">
    <property type="entry name" value="PyrdxlP-dep_Trfase"/>
</dbReference>
<evidence type="ECO:0000256" key="2">
    <source>
        <dbReference type="PIRSR" id="PIRSR000390-2"/>
    </source>
</evidence>
<reference evidence="4 5" key="1">
    <citation type="submission" date="2017-09" db="EMBL/GenBank/DDBJ databases">
        <title>Depth-based differentiation of microbial function through sediment-hosted aquifers and enrichment of novel symbionts in the deep terrestrial subsurface.</title>
        <authorList>
            <person name="Probst A.J."/>
            <person name="Ladd B."/>
            <person name="Jarett J.K."/>
            <person name="Geller-Mcgrath D.E."/>
            <person name="Sieber C.M."/>
            <person name="Emerson J.B."/>
            <person name="Anantharaman K."/>
            <person name="Thomas B.C."/>
            <person name="Malmstrom R."/>
            <person name="Stieglmeier M."/>
            <person name="Klingl A."/>
            <person name="Woyke T."/>
            <person name="Ryan C.M."/>
            <person name="Banfield J.F."/>
        </authorList>
    </citation>
    <scope>NUCLEOTIDE SEQUENCE [LARGE SCALE GENOMIC DNA]</scope>
    <source>
        <strain evidence="4">CG17_big_fil_post_rev_8_21_14_2_50_48_46</strain>
    </source>
</reference>
<dbReference type="EMBL" id="PFFQ01000004">
    <property type="protein sequence ID" value="PIW19388.1"/>
    <property type="molecule type" value="Genomic_DNA"/>
</dbReference>
<dbReference type="Pfam" id="PF01041">
    <property type="entry name" value="DegT_DnrJ_EryC1"/>
    <property type="match status" value="1"/>
</dbReference>
<dbReference type="InterPro" id="IPR015422">
    <property type="entry name" value="PyrdxlP-dep_Trfase_small"/>
</dbReference>
<dbReference type="InterPro" id="IPR015421">
    <property type="entry name" value="PyrdxlP-dep_Trfase_major"/>
</dbReference>
<dbReference type="Proteomes" id="UP000231019">
    <property type="component" value="Unassembled WGS sequence"/>
</dbReference>
<proteinExistence type="inferred from homology"/>
<comment type="similarity">
    <text evidence="3">Belongs to the DegT/DnrJ/EryC1 family.</text>
</comment>
<evidence type="ECO:0000256" key="1">
    <source>
        <dbReference type="PIRSR" id="PIRSR000390-1"/>
    </source>
</evidence>
<organism evidence="4 5">
    <name type="scientific">bacterium (Candidatus Blackallbacteria) CG17_big_fil_post_rev_8_21_14_2_50_48_46</name>
    <dbReference type="NCBI Taxonomy" id="2014261"/>
    <lineage>
        <taxon>Bacteria</taxon>
        <taxon>Candidatus Blackallbacteria</taxon>
    </lineage>
</organism>
<comment type="caution">
    <text evidence="4">The sequence shown here is derived from an EMBL/GenBank/DDBJ whole genome shotgun (WGS) entry which is preliminary data.</text>
</comment>
<sequence length="382" mass="43047">MQQRQVPFHKYSFNHLEESAMIETLRSGWITRGPKVAEFETAFADYTSAKHALALNSCTAGLHLALIALNLQPGDEVITTPLTFVATVNMIVRSGATPVLADIDPATLNISVKEIEKKISAKTKAIIPVHLAGQPCDMQPILELARSKEIIVIEDAAHATGTEYHGQRIGAISDMSVFSFYANKNITTGEGGMLTTNHPEWDERLRPLSLHGLSKDAWKRFSEGGFKTYLVEEPGFKYNMTDIQAALGLVQLGKSEDFLEKRAQCAHFYRKELQELPVHIPTEIPNIRHSHHLFMLQLNEQKLSISRDQLIDQLHQRGIGSAVHYFPIHFHPFYQRLMPQAMQELPYATRAGQNLISLPIYPDLSQEDQNYVIQCVKEILNK</sequence>
<evidence type="ECO:0000313" key="5">
    <source>
        <dbReference type="Proteomes" id="UP000231019"/>
    </source>
</evidence>
<feature type="active site" description="Proton acceptor" evidence="1">
    <location>
        <position position="184"/>
    </location>
</feature>
<dbReference type="CDD" id="cd00616">
    <property type="entry name" value="AHBA_syn"/>
    <property type="match status" value="1"/>
</dbReference>
<dbReference type="Gene3D" id="3.90.1150.10">
    <property type="entry name" value="Aspartate Aminotransferase, domain 1"/>
    <property type="match status" value="1"/>
</dbReference>
<dbReference type="PIRSF" id="PIRSF000390">
    <property type="entry name" value="PLP_StrS"/>
    <property type="match status" value="1"/>
</dbReference>
<feature type="modified residue" description="N6-(pyridoxal phosphate)lysine" evidence="2">
    <location>
        <position position="184"/>
    </location>
</feature>
<dbReference type="AlphaFoldDB" id="A0A2M7GB50"/>
<protein>
    <submittedName>
        <fullName evidence="4">UDP-4-amino-4, 6-dideoxy-N-acetyl-beta-L-altrosamine transaminase</fullName>
    </submittedName>
</protein>
<keyword evidence="2 3" id="KW-0663">Pyridoxal phosphate</keyword>
<evidence type="ECO:0000313" key="4">
    <source>
        <dbReference type="EMBL" id="PIW19388.1"/>
    </source>
</evidence>
<dbReference type="Gene3D" id="3.40.640.10">
    <property type="entry name" value="Type I PLP-dependent aspartate aminotransferase-like (Major domain)"/>
    <property type="match status" value="1"/>
</dbReference>
<accession>A0A2M7GB50</accession>
<dbReference type="PANTHER" id="PTHR30244">
    <property type="entry name" value="TRANSAMINASE"/>
    <property type="match status" value="1"/>
</dbReference>